<accession>A0A428K6A6</accession>
<evidence type="ECO:0000313" key="6">
    <source>
        <dbReference type="Proteomes" id="UP000270620"/>
    </source>
</evidence>
<gene>
    <name evidence="5" type="ORF">EJA19_03160</name>
</gene>
<dbReference type="PROSITE" id="PS51257">
    <property type="entry name" value="PROKAR_LIPOPROTEIN"/>
    <property type="match status" value="1"/>
</dbReference>
<dbReference type="InterPro" id="IPR004843">
    <property type="entry name" value="Calcineurin-like_PHP"/>
</dbReference>
<dbReference type="OrthoDB" id="333971at2"/>
<dbReference type="AlphaFoldDB" id="A0A428K6A6"/>
<reference evidence="5 6" key="1">
    <citation type="submission" date="2018-12" db="EMBL/GenBank/DDBJ databases">
        <title>Mangrovimonas spongiae sp. nov., a novel member of the genus Mangrovimonas isolated from marine sponge.</title>
        <authorList>
            <person name="Zhuang L."/>
            <person name="Luo L."/>
        </authorList>
    </citation>
    <scope>NUCLEOTIDE SEQUENCE [LARGE SCALE GENOMIC DNA]</scope>
    <source>
        <strain evidence="5 6">HN-E26</strain>
    </source>
</reference>
<feature type="signal peptide" evidence="3">
    <location>
        <begin position="1"/>
        <end position="25"/>
    </location>
</feature>
<keyword evidence="2" id="KW-0378">Hydrolase</keyword>
<name>A0A428K6A6_9FLAO</name>
<evidence type="ECO:0000256" key="3">
    <source>
        <dbReference type="SAM" id="SignalP"/>
    </source>
</evidence>
<dbReference type="PANTHER" id="PTHR10161:SF14">
    <property type="entry name" value="TARTRATE-RESISTANT ACID PHOSPHATASE TYPE 5"/>
    <property type="match status" value="1"/>
</dbReference>
<sequence>MTHLKLSRFLSLFLIAFLAISCATFKTQYKNIDDNYTLPNKPVSHTFYLIGDAGNSPIGTSTKALQHFKQTIETADKNSTALFLGDNIYPKGMPKKGKKGRDFAEHQLYVQTQATKDFKGRAIFIPGNHDWYNGLNGLERQEDYIDDALGKNSFLPEHGCPLERETISDDIELIIVDSEWYLTNWNNHPTMNDKCDIKTREVFWDEFESDVKKSRGKTTIIALHHPLFSFGPHNGKYSFQEHLKPLPVLGTLKNLLRKTTGVVPADIQFKRYNEFRKRMIRIAQENDRVIFVSGHEHSLQYIVQDNLPQIISGSGSKSTATKLEAGAQFTSSNNGFAKLLIYEDGSSTVEYVDSNTKETLFNTEIYTSKTHPKTTFKQHHNPTVTASVYTPEETKKSGFYKFLWGNRYRNAYSKPILAKTVMLDTLMGGLTPIRKGGGTQSNSLRLADSTGKEFVMRGLRKNAQNFIQSVAFKDQYVEGQFSNTYTEGLVFDVFTGSHPYAPFIIDNLSTPINVLHTNPKLYYVPKQETFLEYIDTFGDELYMIEEHAGDDHGYLKSFAYSDELIGTDDMFLEIRSDEDVIIDEAAFIRARLFDMLIGDWDRHADQWRWATTKVDKKTVYQPVPRDRDQAFSKIGDGFLFSIGRILIPLARKFQTYDAQLKNIKWFNLTPYKLDVVLTSQSDGSIWEEQAKYIQTHLTNQVIDEAFENFPEELQNNTTNTIKQQLKDRRSHLLKMAKDYYNIVSKTVVVQGTDKDDWFDIERLPNGETKIVGYRIKKGKKADVFFKRTFSLTETKAIWLYALDDDDVLHVHGSSNKYIAMYLIGGQNNDVYTIENGKKVFIYDFKSKPNTFKTQKGHITLTDDYDINIYDYEKPSFNAFAVAPILGYNPDDGVKLGLSGTYTVNGFKRNPFTEQHKLSGAYYFATQGFDFEYDGEFTQVINDFNLGLNARLTSPNYSINFFGFGNETTNPNYDNDHIYDLDYNRVKLSGFKIAPSLIKRGDLGSKTSLKLLYETIEVEQTQNRFINTYYNNTLIENRNHYAGVELSYTFKNKDYNAFPTLGMSFGITSGYKTNIDNHKDFGYIIPDMSVDYKLLSSGKLVLASKLKGHISLGNEFEFFQAASIGASNGLRGYRNERFTGKNAFYQLTDVRYLFGKMRTGLLPINVALYGGFDYGRVWLENDFSNTWHTSYGGGVMIIGAEMLTANISLFNSNENPRFAFGLGVLF</sequence>
<feature type="chain" id="PRO_5019125180" evidence="3">
    <location>
        <begin position="26"/>
        <end position="1225"/>
    </location>
</feature>
<dbReference type="SUPFAM" id="SSF56300">
    <property type="entry name" value="Metallo-dependent phosphatases"/>
    <property type="match status" value="1"/>
</dbReference>
<comment type="caution">
    <text evidence="5">The sequence shown here is derived from an EMBL/GenBank/DDBJ whole genome shotgun (WGS) entry which is preliminary data.</text>
</comment>
<protein>
    <submittedName>
        <fullName evidence="5">Phosphoesterase</fullName>
    </submittedName>
</protein>
<feature type="domain" description="Calcineurin-like phosphoesterase" evidence="4">
    <location>
        <begin position="47"/>
        <end position="297"/>
    </location>
</feature>
<proteinExistence type="predicted"/>
<dbReference type="InterPro" id="IPR051558">
    <property type="entry name" value="Metallophosphoesterase_PAP"/>
</dbReference>
<dbReference type="PANTHER" id="PTHR10161">
    <property type="entry name" value="TARTRATE-RESISTANT ACID PHOSPHATASE TYPE 5"/>
    <property type="match status" value="1"/>
</dbReference>
<dbReference type="RefSeq" id="WP_125466883.1">
    <property type="nucleotide sequence ID" value="NZ_RWBG01000001.1"/>
</dbReference>
<dbReference type="GO" id="GO:0016787">
    <property type="term" value="F:hydrolase activity"/>
    <property type="evidence" value="ECO:0007669"/>
    <property type="project" value="UniProtKB-KW"/>
</dbReference>
<evidence type="ECO:0000313" key="5">
    <source>
        <dbReference type="EMBL" id="RSK41892.1"/>
    </source>
</evidence>
<organism evidence="5 6">
    <name type="scientific">Mangrovimonas spongiae</name>
    <dbReference type="NCBI Taxonomy" id="2494697"/>
    <lineage>
        <taxon>Bacteria</taxon>
        <taxon>Pseudomonadati</taxon>
        <taxon>Bacteroidota</taxon>
        <taxon>Flavobacteriia</taxon>
        <taxon>Flavobacteriales</taxon>
        <taxon>Flavobacteriaceae</taxon>
        <taxon>Mangrovimonas</taxon>
    </lineage>
</organism>
<evidence type="ECO:0000256" key="1">
    <source>
        <dbReference type="ARBA" id="ARBA00022729"/>
    </source>
</evidence>
<evidence type="ECO:0000259" key="4">
    <source>
        <dbReference type="Pfam" id="PF00149"/>
    </source>
</evidence>
<keyword evidence="6" id="KW-1185">Reference proteome</keyword>
<dbReference type="Gene3D" id="3.60.21.10">
    <property type="match status" value="1"/>
</dbReference>
<dbReference type="Pfam" id="PF00149">
    <property type="entry name" value="Metallophos"/>
    <property type="match status" value="1"/>
</dbReference>
<dbReference type="EMBL" id="RWBG01000001">
    <property type="protein sequence ID" value="RSK41892.1"/>
    <property type="molecule type" value="Genomic_DNA"/>
</dbReference>
<evidence type="ECO:0000256" key="2">
    <source>
        <dbReference type="ARBA" id="ARBA00022801"/>
    </source>
</evidence>
<keyword evidence="1 3" id="KW-0732">Signal</keyword>
<dbReference type="InterPro" id="IPR029052">
    <property type="entry name" value="Metallo-depent_PP-like"/>
</dbReference>
<dbReference type="Proteomes" id="UP000270620">
    <property type="component" value="Unassembled WGS sequence"/>
</dbReference>